<sequence length="59" mass="7077">MRENDAPFSSFWESYTPRDLNGERFETTKFVSWEYVFNEMKLSCTKCERALTPKDLTKD</sequence>
<dbReference type="AlphaFoldDB" id="A0A6B9FLU0"/>
<evidence type="ECO:0000313" key="1">
    <source>
        <dbReference type="EMBL" id="QGY03523.1"/>
    </source>
</evidence>
<organism evidence="1 2">
    <name type="scientific">Methylobacterium mesophilicum SR1.6/6</name>
    <dbReference type="NCBI Taxonomy" id="908290"/>
    <lineage>
        <taxon>Bacteria</taxon>
        <taxon>Pseudomonadati</taxon>
        <taxon>Pseudomonadota</taxon>
        <taxon>Alphaproteobacteria</taxon>
        <taxon>Hyphomicrobiales</taxon>
        <taxon>Methylobacteriaceae</taxon>
        <taxon>Methylobacterium</taxon>
    </lineage>
</organism>
<evidence type="ECO:0000313" key="2">
    <source>
        <dbReference type="Proteomes" id="UP000012488"/>
    </source>
</evidence>
<protein>
    <submittedName>
        <fullName evidence="1">Uncharacterized protein</fullName>
    </submittedName>
</protein>
<reference evidence="1 2" key="1">
    <citation type="journal article" date="2012" name="Genet. Mol. Biol.">
        <title>Analysis of 16S rRNA and mxaF genes revealing insights into Methylobacterium niche-specific plant association.</title>
        <authorList>
            <person name="Dourado M.N."/>
            <person name="Andreote F.D."/>
            <person name="Dini-Andreote F."/>
            <person name="Conti R."/>
            <person name="Araujo J.M."/>
            <person name="Araujo W.L."/>
        </authorList>
    </citation>
    <scope>NUCLEOTIDE SEQUENCE [LARGE SCALE GENOMIC DNA]</scope>
    <source>
        <strain evidence="1 2">SR1.6/6</strain>
    </source>
</reference>
<accession>A0A6B9FLU0</accession>
<dbReference type="EMBL" id="CP043538">
    <property type="protein sequence ID" value="QGY03523.1"/>
    <property type="molecule type" value="Genomic_DNA"/>
</dbReference>
<proteinExistence type="predicted"/>
<gene>
    <name evidence="1" type="ORF">MMSR116_17745</name>
</gene>
<name>A0A6B9FLU0_9HYPH</name>
<dbReference type="Proteomes" id="UP000012488">
    <property type="component" value="Chromosome"/>
</dbReference>
<dbReference type="RefSeq" id="WP_039895045.1">
    <property type="nucleotide sequence ID" value="NZ_CP043538.1"/>
</dbReference>
<dbReference type="OrthoDB" id="1495565at2"/>
<dbReference type="KEGG" id="mmes:MMSR116_17745"/>
<reference evidence="1 2" key="2">
    <citation type="journal article" date="2013" name="Genome Announc.">
        <title>Draft Genome Sequence of Methylobacterium mesophilicum Strain SR1.6/6, Isolated from Citrus sinensis.</title>
        <authorList>
            <person name="Marinho Almeida D."/>
            <person name="Dini-Andreote F."/>
            <person name="Camargo Neves A.A."/>
            <person name="Juca Ramos R.T."/>
            <person name="Andreote F.D."/>
            <person name="Carneiro A.R."/>
            <person name="Oliveira de Souza Lima A."/>
            <person name="Caracciolo Gomes de Sa P.H."/>
            <person name="Ribeiro Barbosa M.S."/>
            <person name="Araujo W.L."/>
            <person name="Silva A."/>
        </authorList>
    </citation>
    <scope>NUCLEOTIDE SEQUENCE [LARGE SCALE GENOMIC DNA]</scope>
    <source>
        <strain evidence="1 2">SR1.6/6</strain>
    </source>
</reference>